<dbReference type="InterPro" id="IPR036866">
    <property type="entry name" value="RibonucZ/Hydroxyglut_hydro"/>
</dbReference>
<name>A0ABX9KCX3_9FUSO</name>
<evidence type="ECO:0000313" key="4">
    <source>
        <dbReference type="Proteomes" id="UP000263486"/>
    </source>
</evidence>
<dbReference type="Gene3D" id="3.60.15.10">
    <property type="entry name" value="Ribonuclease Z/Hydroxyacylglutathione hydrolase-like"/>
    <property type="match status" value="1"/>
</dbReference>
<dbReference type="RefSeq" id="WP_114643745.1">
    <property type="nucleotide sequence ID" value="NZ_JAACIO010000051.1"/>
</dbReference>
<dbReference type="InterPro" id="IPR008254">
    <property type="entry name" value="Flavodoxin/NO_synth"/>
</dbReference>
<dbReference type="Pfam" id="PF19583">
    <property type="entry name" value="ODP"/>
    <property type="match status" value="1"/>
</dbReference>
<evidence type="ECO:0000313" key="3">
    <source>
        <dbReference type="EMBL" id="REI39286.1"/>
    </source>
</evidence>
<dbReference type="CDD" id="cd07709">
    <property type="entry name" value="flavodiiron_proteins_MBL-fold"/>
    <property type="match status" value="1"/>
</dbReference>
<dbReference type="InterPro" id="IPR045761">
    <property type="entry name" value="ODP_dom"/>
</dbReference>
<keyword evidence="4" id="KW-1185">Reference proteome</keyword>
<dbReference type="Pfam" id="PF00258">
    <property type="entry name" value="Flavodoxin_1"/>
    <property type="match status" value="1"/>
</dbReference>
<dbReference type="InterPro" id="IPR029039">
    <property type="entry name" value="Flavoprotein-like_sf"/>
</dbReference>
<dbReference type="PIRSF" id="PIRSF005243">
    <property type="entry name" value="ROO"/>
    <property type="match status" value="1"/>
</dbReference>
<comment type="caution">
    <text evidence="3">The sequence shown here is derived from an EMBL/GenBank/DDBJ whole genome shotgun (WGS) entry which is preliminary data.</text>
</comment>
<feature type="domain" description="Flavodoxin-like" evidence="2">
    <location>
        <begin position="254"/>
        <end position="394"/>
    </location>
</feature>
<dbReference type="Proteomes" id="UP000263486">
    <property type="component" value="Unassembled WGS sequence"/>
</dbReference>
<organism evidence="3 4">
    <name type="scientific">Psychrilyobacter piezotolerans</name>
    <dbReference type="NCBI Taxonomy" id="2293438"/>
    <lineage>
        <taxon>Bacteria</taxon>
        <taxon>Fusobacteriati</taxon>
        <taxon>Fusobacteriota</taxon>
        <taxon>Fusobacteriia</taxon>
        <taxon>Fusobacteriales</taxon>
        <taxon>Fusobacteriaceae</taxon>
        <taxon>Psychrilyobacter</taxon>
    </lineage>
</organism>
<dbReference type="InterPro" id="IPR016440">
    <property type="entry name" value="Rubredoxin-O_OxRdtase"/>
</dbReference>
<evidence type="ECO:0000259" key="2">
    <source>
        <dbReference type="PROSITE" id="PS50902"/>
    </source>
</evidence>
<dbReference type="PROSITE" id="PS50902">
    <property type="entry name" value="FLAVODOXIN_LIKE"/>
    <property type="match status" value="1"/>
</dbReference>
<reference evidence="3 4" key="1">
    <citation type="submission" date="2018-08" db="EMBL/GenBank/DDBJ databases">
        <title>Draft genome sequence of Psychrilyobacter sp. strain SD5 isolated from Black Sea water.</title>
        <authorList>
            <person name="Yadav S."/>
            <person name="Villanueva L."/>
            <person name="Damste J.S.S."/>
        </authorList>
    </citation>
    <scope>NUCLEOTIDE SEQUENCE [LARGE SCALE GENOMIC DNA]</scope>
    <source>
        <strain evidence="3 4">SD5</strain>
    </source>
</reference>
<dbReference type="EMBL" id="QUAJ01000054">
    <property type="protein sequence ID" value="REI39286.1"/>
    <property type="molecule type" value="Genomic_DNA"/>
</dbReference>
<dbReference type="SUPFAM" id="SSF52218">
    <property type="entry name" value="Flavoproteins"/>
    <property type="match status" value="1"/>
</dbReference>
<dbReference type="PANTHER" id="PTHR43717">
    <property type="entry name" value="ANAEROBIC NITRIC OXIDE REDUCTASE FLAVORUBREDOXIN"/>
    <property type="match status" value="1"/>
</dbReference>
<dbReference type="SMART" id="SM00849">
    <property type="entry name" value="Lactamase_B"/>
    <property type="match status" value="1"/>
</dbReference>
<dbReference type="InterPro" id="IPR001279">
    <property type="entry name" value="Metallo-B-lactamas"/>
</dbReference>
<dbReference type="SUPFAM" id="SSF56281">
    <property type="entry name" value="Metallo-hydrolase/oxidoreductase"/>
    <property type="match status" value="1"/>
</dbReference>
<sequence>MKKFVDVSKSVKWVGIIDQDLTKFHGEELDIPHGTSFNSYLIRDEKTVLVDTVIEKFSTQWIEQLKEEIDLNTIDYIVMNHNEPDHSGSLSALMKEIPNTPIYCTDKGVEIIKAYHKIDAEFRVVKTGDVLDLGKKKLTFVEMKMLHWPDSMASYLNEENILFSNDAFGQHYGANGLFNDECDQDILNYESLKYYACILAPFSPLIKRKIDEILGLNLTIDQICTSHGVIWRKNPLQIVEKYMKWCDNYKEDQIVITYDTMWESTKKMAESIADGIRNISPSTHILLINSAKHSESEVLTEIFKSKGVLFGSPTINNRILPSMAALLEGVKGLGFKDKSTAAFGSYGWNAKNLDVINESLRFTSLKVVNEGIKVNWNLNRESRELCYEFGQEFASSLTD</sequence>
<accession>A0ABX9KCX3</accession>
<proteinExistence type="inferred from homology"/>
<gene>
    <name evidence="3" type="ORF">DYH56_15370</name>
</gene>
<evidence type="ECO:0000256" key="1">
    <source>
        <dbReference type="ARBA" id="ARBA00007121"/>
    </source>
</evidence>
<dbReference type="PANTHER" id="PTHR43717:SF1">
    <property type="entry name" value="ANAEROBIC NITRIC OXIDE REDUCTASE FLAVORUBREDOXIN"/>
    <property type="match status" value="1"/>
</dbReference>
<comment type="similarity">
    <text evidence="1">In the N-terminal section; belongs to the zinc metallo-hydrolase group 3 family.</text>
</comment>
<protein>
    <submittedName>
        <fullName evidence="3">MBL fold metallo-hydrolase</fullName>
    </submittedName>
</protein>
<dbReference type="Gene3D" id="3.40.50.360">
    <property type="match status" value="1"/>
</dbReference>